<dbReference type="Pfam" id="PF01370">
    <property type="entry name" value="Epimerase"/>
    <property type="match status" value="1"/>
</dbReference>
<evidence type="ECO:0000313" key="2">
    <source>
        <dbReference type="EMBL" id="MFD2698445.1"/>
    </source>
</evidence>
<gene>
    <name evidence="2" type="ORF">ACFSQ0_10610</name>
</gene>
<dbReference type="SUPFAM" id="SSF51735">
    <property type="entry name" value="NAD(P)-binding Rossmann-fold domains"/>
    <property type="match status" value="1"/>
</dbReference>
<comment type="caution">
    <text evidence="2">The sequence shown here is derived from an EMBL/GenBank/DDBJ whole genome shotgun (WGS) entry which is preliminary data.</text>
</comment>
<dbReference type="Proteomes" id="UP001597357">
    <property type="component" value="Unassembled WGS sequence"/>
</dbReference>
<dbReference type="RefSeq" id="WP_379048013.1">
    <property type="nucleotide sequence ID" value="NZ_JBHULZ010000041.1"/>
</dbReference>
<dbReference type="InterPro" id="IPR036291">
    <property type="entry name" value="NAD(P)-bd_dom_sf"/>
</dbReference>
<reference evidence="3" key="1">
    <citation type="journal article" date="2019" name="Int. J. Syst. Evol. Microbiol.">
        <title>The Global Catalogue of Microorganisms (GCM) 10K type strain sequencing project: providing services to taxonomists for standard genome sequencing and annotation.</title>
        <authorList>
            <consortium name="The Broad Institute Genomics Platform"/>
            <consortium name="The Broad Institute Genome Sequencing Center for Infectious Disease"/>
            <person name="Wu L."/>
            <person name="Ma J."/>
        </authorList>
    </citation>
    <scope>NUCLEOTIDE SEQUENCE [LARGE SCALE GENOMIC DNA]</scope>
    <source>
        <strain evidence="3">KCTC 42255</strain>
    </source>
</reference>
<dbReference type="Gene3D" id="3.40.50.720">
    <property type="entry name" value="NAD(P)-binding Rossmann-like Domain"/>
    <property type="match status" value="1"/>
</dbReference>
<feature type="domain" description="NAD-dependent epimerase/dehydratase" evidence="1">
    <location>
        <begin position="2"/>
        <end position="240"/>
    </location>
</feature>
<dbReference type="InterPro" id="IPR051783">
    <property type="entry name" value="NAD(P)-dependent_oxidoreduct"/>
</dbReference>
<sequence>MILVTGATGLVGTHLLAELLEKQESNIRAIYREDYKKEYSLRLLASYYQLSHSLLERIHWVKLSILDIPQLEKAMQNVKWVFHCAGLVADEPSNRGFKELYKVNVEGTANVVNLSLTAGVQKLCHVSSIATLGQEIKPTIPITETSIRESNQVYSNYSITKYGAEMEVWRASQEKLPVIIVNPGVILGAGFYEQSSGRLFQKIAKGSKFYINKKTGFTDVQDLCSIMVLLMQSPIQNESYIVVNQSLSFKEFFTEAAQQLGVPAPKFEAKKPILYLLWLIQFLGRKLLGTRQQISKTFVRNSDTMRLYSSEKLLKHLDFQFTDLSQSIKRICQHYLQQK</sequence>
<dbReference type="PANTHER" id="PTHR48079">
    <property type="entry name" value="PROTEIN YEEZ"/>
    <property type="match status" value="1"/>
</dbReference>
<protein>
    <submittedName>
        <fullName evidence="2">NAD-dependent epimerase/dehydratase family protein</fullName>
    </submittedName>
</protein>
<dbReference type="InterPro" id="IPR001509">
    <property type="entry name" value="Epimerase_deHydtase"/>
</dbReference>
<evidence type="ECO:0000313" key="3">
    <source>
        <dbReference type="Proteomes" id="UP001597357"/>
    </source>
</evidence>
<dbReference type="EMBL" id="JBHULZ010000041">
    <property type="protein sequence ID" value="MFD2698445.1"/>
    <property type="molecule type" value="Genomic_DNA"/>
</dbReference>
<organism evidence="2 3">
    <name type="scientific">Mesonia sediminis</name>
    <dbReference type="NCBI Taxonomy" id="1703946"/>
    <lineage>
        <taxon>Bacteria</taxon>
        <taxon>Pseudomonadati</taxon>
        <taxon>Bacteroidota</taxon>
        <taxon>Flavobacteriia</taxon>
        <taxon>Flavobacteriales</taxon>
        <taxon>Flavobacteriaceae</taxon>
        <taxon>Mesonia</taxon>
    </lineage>
</organism>
<proteinExistence type="predicted"/>
<dbReference type="PANTHER" id="PTHR48079:SF6">
    <property type="entry name" value="NAD(P)-BINDING DOMAIN-CONTAINING PROTEIN-RELATED"/>
    <property type="match status" value="1"/>
</dbReference>
<keyword evidence="3" id="KW-1185">Reference proteome</keyword>
<evidence type="ECO:0000259" key="1">
    <source>
        <dbReference type="Pfam" id="PF01370"/>
    </source>
</evidence>
<accession>A0ABW5SGD9</accession>
<name>A0ABW5SGD9_9FLAO</name>